<accession>A0A6J5QQ39</accession>
<dbReference type="EMBL" id="LR797438">
    <property type="protein sequence ID" value="CAB4216310.1"/>
    <property type="molecule type" value="Genomic_DNA"/>
</dbReference>
<gene>
    <name evidence="1" type="ORF">UFOVP1128_31</name>
    <name evidence="2" type="ORF">UFOVP1237_15</name>
    <name evidence="3" type="ORF">UFOVP1489_5</name>
    <name evidence="4" type="ORF">UFOVP1575_12</name>
</gene>
<dbReference type="EMBL" id="LR797065">
    <property type="protein sequence ID" value="CAB4184696.1"/>
    <property type="molecule type" value="Genomic_DNA"/>
</dbReference>
<dbReference type="EMBL" id="LR798418">
    <property type="protein sequence ID" value="CAB5230398.1"/>
    <property type="molecule type" value="Genomic_DNA"/>
</dbReference>
<evidence type="ECO:0000313" key="3">
    <source>
        <dbReference type="EMBL" id="CAB4216310.1"/>
    </source>
</evidence>
<evidence type="ECO:0000313" key="1">
    <source>
        <dbReference type="EMBL" id="CAB4184696.1"/>
    </source>
</evidence>
<protein>
    <submittedName>
        <fullName evidence="1">Uncharacterized protein</fullName>
    </submittedName>
</protein>
<evidence type="ECO:0000313" key="2">
    <source>
        <dbReference type="EMBL" id="CAB4192215.1"/>
    </source>
</evidence>
<organism evidence="1">
    <name type="scientific">uncultured Caudovirales phage</name>
    <dbReference type="NCBI Taxonomy" id="2100421"/>
    <lineage>
        <taxon>Viruses</taxon>
        <taxon>Duplodnaviria</taxon>
        <taxon>Heunggongvirae</taxon>
        <taxon>Uroviricota</taxon>
        <taxon>Caudoviricetes</taxon>
        <taxon>Peduoviridae</taxon>
        <taxon>Maltschvirus</taxon>
        <taxon>Maltschvirus maltsch</taxon>
    </lineage>
</organism>
<evidence type="ECO:0000313" key="4">
    <source>
        <dbReference type="EMBL" id="CAB5230398.1"/>
    </source>
</evidence>
<name>A0A6J5QQ39_9CAUD</name>
<sequence length="337" mass="36216">MINPSCCCTAIGCAGAVALKDAILAYDLTLLGCEISGTLAPQIAVTGSSIEYTQENFDQGCHNDECCITCGEPVFNCTNFCDPPFKKQIVECIAIHEKNRRYIPNGGYTSYCLNCQSQPAIDCGGCEGFPATSFTSSGFNSRSAVSIAASVSCESGLATNYVIATKVETIVTGDKTVVMYKSLSVGVSASSIPNLYPSCVMMTLRFRVTGAITGTCSDSVGQTVVYHSVWNGTDTAAQFMAKPMTLNGLVWSYDICPYNHGTDPYALYTCGGYDLASFKDTKCLAGCTSSGYSIDWVEQSYIAVNTDYECPPNTLYPIIDTEWQPWQDVPTTIQPLL</sequence>
<dbReference type="EMBL" id="LR797184">
    <property type="protein sequence ID" value="CAB4192215.1"/>
    <property type="molecule type" value="Genomic_DNA"/>
</dbReference>
<reference evidence="1" key="1">
    <citation type="submission" date="2020-05" db="EMBL/GenBank/DDBJ databases">
        <authorList>
            <person name="Chiriac C."/>
            <person name="Salcher M."/>
            <person name="Ghai R."/>
            <person name="Kavagutti S V."/>
        </authorList>
    </citation>
    <scope>NUCLEOTIDE SEQUENCE</scope>
</reference>
<proteinExistence type="predicted"/>